<name>A0A812YQ04_9DINO</name>
<feature type="region of interest" description="Disordered" evidence="1">
    <location>
        <begin position="53"/>
        <end position="77"/>
    </location>
</feature>
<dbReference type="InterPro" id="IPR043502">
    <property type="entry name" value="DNA/RNA_pol_sf"/>
</dbReference>
<dbReference type="EMBL" id="CAJNJA010042257">
    <property type="protein sequence ID" value="CAE7782160.1"/>
    <property type="molecule type" value="Genomic_DNA"/>
</dbReference>
<protein>
    <submittedName>
        <fullName evidence="2">Uncharacterized protein</fullName>
    </submittedName>
</protein>
<organism evidence="2 3">
    <name type="scientific">Symbiodinium necroappetens</name>
    <dbReference type="NCBI Taxonomy" id="1628268"/>
    <lineage>
        <taxon>Eukaryota</taxon>
        <taxon>Sar</taxon>
        <taxon>Alveolata</taxon>
        <taxon>Dinophyceae</taxon>
        <taxon>Suessiales</taxon>
        <taxon>Symbiodiniaceae</taxon>
        <taxon>Symbiodinium</taxon>
    </lineage>
</organism>
<gene>
    <name evidence="2" type="ORF">SNEC2469_LOCUS22926</name>
</gene>
<feature type="compositionally biased region" description="Polar residues" evidence="1">
    <location>
        <begin position="182"/>
        <end position="203"/>
    </location>
</feature>
<dbReference type="SUPFAM" id="SSF56672">
    <property type="entry name" value="DNA/RNA polymerases"/>
    <property type="match status" value="1"/>
</dbReference>
<dbReference type="OrthoDB" id="410733at2759"/>
<comment type="caution">
    <text evidence="2">The sequence shown here is derived from an EMBL/GenBank/DDBJ whole genome shotgun (WGS) entry which is preliminary data.</text>
</comment>
<proteinExistence type="predicted"/>
<feature type="region of interest" description="Disordered" evidence="1">
    <location>
        <begin position="151"/>
        <end position="217"/>
    </location>
</feature>
<evidence type="ECO:0000256" key="1">
    <source>
        <dbReference type="SAM" id="MobiDB-lite"/>
    </source>
</evidence>
<keyword evidence="3" id="KW-1185">Reference proteome</keyword>
<dbReference type="Proteomes" id="UP000601435">
    <property type="component" value="Unassembled WGS sequence"/>
</dbReference>
<evidence type="ECO:0000313" key="2">
    <source>
        <dbReference type="EMBL" id="CAE7782160.1"/>
    </source>
</evidence>
<accession>A0A812YQ04</accession>
<sequence length="987" mass="107621">MFLMMSKEIKNVKASTTGEMEADTFMERFRSDPRITMHLLPLPKALSALASEAVDSAHAGTPSPKKKTRRERKTTLAGPVKVENMPKELKECKFYTDHSGRRLCWTHNTGTCNAETDGGNPPACKRGVHACMGCRKPGHGWASCWFNKANKGKGGKGKGSGKADSSNKVRDTPALQPRDSSDGSASSAIKDPANTSDKQSSFEFSFKPPDGSSTVVDHPAERLARTCLQQGSGEESMWAKLAELLPSEESSRTVVKDSNEKCFITGAYSRGGVGLRSNCKRFPDSTRLLVCLAKVAFPGLCFSSVGLFQNMRTAPHKDNNNRLLARAPAPVLNLACSLSSLQGQQALDFTDESECQVVLQNLDPPTTTKTAPPVQDANQLYAFCSEAPASSLFWQLPVVKGALDDLQVAQVPAQPSLFGPESAIVRLAYDKQPRRHHALVSEFGSYAREWSVASFLGIPRTPEDFVRQAVSAGHPRRILENNMDDRTKLLVDNLLSGRVAQGDLGASKVAEWTELSKELEPLEEAQAKSLDPSVGKILQGKRNSATVARVSSQPVDAIAEQTWKETLEEASKGWLFEDPDPDLSSVLVARRFGIVQGAKTRVIDDGKAAGINQTVGLPERFRLHSIDYISAFLVWAMLDPRAKGVQVSGKTIDLKYAYKQYAVCPSDRNIFRIVTLDPTTGRAKFYGAAALPFGTTGSVAGFLRTSAATWHVGASLLGLAWCNYFDDFPIFSLDDNCQCTESCAESLLDALGVTFAREGRKATKFSKECRALGLIIDLSQFGEGIVLIKHTPERIQELRQTISVILDRGTLESSEAEALRGRLHWFSSFLFGRRSSQALGVLGDVAGVGGILYDPLGEPLSFFSGKLSADTVRKLREASEHPIYEVELLAIWAAFQLWMQRLKDRFVVVYLDNEAAKGALVSGKSSTLPGKAIVSAVLDLEDDARLRPWYGRVPTSSNPADDPSRGVFGELLRAGVQRLQAPKAWPV</sequence>
<reference evidence="2" key="1">
    <citation type="submission" date="2021-02" db="EMBL/GenBank/DDBJ databases">
        <authorList>
            <person name="Dougan E. K."/>
            <person name="Rhodes N."/>
            <person name="Thang M."/>
            <person name="Chan C."/>
        </authorList>
    </citation>
    <scope>NUCLEOTIDE SEQUENCE</scope>
</reference>
<evidence type="ECO:0000313" key="3">
    <source>
        <dbReference type="Proteomes" id="UP000601435"/>
    </source>
</evidence>
<dbReference type="AlphaFoldDB" id="A0A812YQ04"/>